<keyword evidence="11" id="KW-1185">Reference proteome</keyword>
<dbReference type="PANTHER" id="PTHR33908:SF11">
    <property type="entry name" value="MEMBRANE PROTEIN"/>
    <property type="match status" value="1"/>
</dbReference>
<dbReference type="GO" id="GO:0005886">
    <property type="term" value="C:plasma membrane"/>
    <property type="evidence" value="ECO:0007669"/>
    <property type="project" value="UniProtKB-SubCell"/>
</dbReference>
<evidence type="ECO:0000256" key="5">
    <source>
        <dbReference type="ARBA" id="ARBA00022692"/>
    </source>
</evidence>
<evidence type="ECO:0000256" key="3">
    <source>
        <dbReference type="ARBA" id="ARBA00022676"/>
    </source>
</evidence>
<dbReference type="EMBL" id="CP064791">
    <property type="protein sequence ID" value="QSG15444.1"/>
    <property type="molecule type" value="Genomic_DNA"/>
</dbReference>
<dbReference type="Pfam" id="PF13231">
    <property type="entry name" value="PMT_2"/>
    <property type="match status" value="1"/>
</dbReference>
<dbReference type="AlphaFoldDB" id="A0A897NSN5"/>
<keyword evidence="6 8" id="KW-1133">Transmembrane helix</keyword>
<feature type="transmembrane region" description="Helical" evidence="8">
    <location>
        <begin position="269"/>
        <end position="293"/>
    </location>
</feature>
<feature type="transmembrane region" description="Helical" evidence="8">
    <location>
        <begin position="24"/>
        <end position="41"/>
    </location>
</feature>
<keyword evidence="3 10" id="KW-0328">Glycosyltransferase</keyword>
<evidence type="ECO:0000313" key="10">
    <source>
        <dbReference type="EMBL" id="QSG15444.1"/>
    </source>
</evidence>
<sequence>MGTWSGWFGRASEQVRDDVRSDPYLVYILLVTLVLAGFWFWHRVPIFATWDEHDRVLDPLVTYSSVINDPSFSGLREGITWSREPWAGTTYLYVIAVLPVVLVAALTGQVDAIAGIGIPTGGYAHYETWASTPRWVWTWSLVLIRLTNVLFAVGTVYLTYRLGTRIWDRPTGRIASVLLGLTLGFVKLAKEGGEDIPATFFLLASLYALVLFLESDDDRRFYQASAAGAVGMVFKLTVAPIVLLIGLAHLLGARSADGSFRDAVWRPRLILTGAGIGLAVMILGTPTLLVGSVREVTARWFLSGGERVSTAVGPTAPTWWWFLRTYFSAFGIPLFVGAVLGVGASLYLFGKRLVALPDPRAAAPQLDSIWLLVAHLGAFLLLISTWHDWRVHHLLPTFPAIMLLTAWTFRELGRRRRTVARVGLAILIVSTSIYAGVGVAGYASMPRDEATDWLRDNAEENATMETYYHGFLENAIPHDMRINPIWTDDESAIDRCPAYIQIGYKELLYLRDIPDDQRGYDVDTNVDARAAYVRALIDGKYNYTIVKEFGERPPNFVPDRAEPGSLRDLIPLGIYPHSDQYGDEQEFAANQYVAILKLDGECNRSRDPPW</sequence>
<evidence type="ECO:0000256" key="7">
    <source>
        <dbReference type="ARBA" id="ARBA00023136"/>
    </source>
</evidence>
<dbReference type="InterPro" id="IPR050297">
    <property type="entry name" value="LipidA_mod_glycosyltrf_83"/>
</dbReference>
<dbReference type="Proteomes" id="UP000663292">
    <property type="component" value="Chromosome"/>
</dbReference>
<feature type="transmembrane region" description="Helical" evidence="8">
    <location>
        <begin position="196"/>
        <end position="213"/>
    </location>
</feature>
<organism evidence="10 11">
    <name type="scientific">Halapricum desulfuricans</name>
    <dbReference type="NCBI Taxonomy" id="2841257"/>
    <lineage>
        <taxon>Archaea</taxon>
        <taxon>Methanobacteriati</taxon>
        <taxon>Methanobacteriota</taxon>
        <taxon>Stenosarchaea group</taxon>
        <taxon>Halobacteria</taxon>
        <taxon>Halobacteriales</taxon>
        <taxon>Haloarculaceae</taxon>
        <taxon>Halapricum</taxon>
    </lineage>
</organism>
<dbReference type="GO" id="GO:0008610">
    <property type="term" value="P:lipid biosynthetic process"/>
    <property type="evidence" value="ECO:0007669"/>
    <property type="project" value="UniProtKB-ARBA"/>
</dbReference>
<feature type="transmembrane region" description="Helical" evidence="8">
    <location>
        <begin position="91"/>
        <end position="114"/>
    </location>
</feature>
<feature type="transmembrane region" description="Helical" evidence="8">
    <location>
        <begin position="393"/>
        <end position="410"/>
    </location>
</feature>
<evidence type="ECO:0000256" key="8">
    <source>
        <dbReference type="SAM" id="Phobius"/>
    </source>
</evidence>
<dbReference type="InterPro" id="IPR038731">
    <property type="entry name" value="RgtA/B/C-like"/>
</dbReference>
<keyword evidence="5 8" id="KW-0812">Transmembrane</keyword>
<feature type="transmembrane region" description="Helical" evidence="8">
    <location>
        <begin position="225"/>
        <end position="248"/>
    </location>
</feature>
<accession>A0A897NSN5</accession>
<feature type="transmembrane region" description="Helical" evidence="8">
    <location>
        <begin position="135"/>
        <end position="160"/>
    </location>
</feature>
<feature type="transmembrane region" description="Helical" evidence="8">
    <location>
        <begin position="422"/>
        <end position="445"/>
    </location>
</feature>
<keyword evidence="7 8" id="KW-0472">Membrane</keyword>
<comment type="subcellular location">
    <subcellularLocation>
        <location evidence="1">Cell membrane</location>
        <topology evidence="1">Multi-pass membrane protein</topology>
    </subcellularLocation>
</comment>
<evidence type="ECO:0000256" key="2">
    <source>
        <dbReference type="ARBA" id="ARBA00022475"/>
    </source>
</evidence>
<dbReference type="GeneID" id="68858559"/>
<proteinExistence type="predicted"/>
<feature type="domain" description="Glycosyltransferase RgtA/B/C/D-like" evidence="9">
    <location>
        <begin position="143"/>
        <end position="254"/>
    </location>
</feature>
<reference evidence="10 11" key="1">
    <citation type="submission" date="2020-11" db="EMBL/GenBank/DDBJ databases">
        <title>Carbohydrate-dependent, anaerobic sulfur respiration: A novel catabolism in halophilic archaea.</title>
        <authorList>
            <person name="Sorokin D.Y."/>
            <person name="Messina E."/>
            <person name="Smedile F."/>
            <person name="La Cono V."/>
            <person name="Hallsworth J.E."/>
            <person name="Yakimov M.M."/>
        </authorList>
    </citation>
    <scope>NUCLEOTIDE SEQUENCE [LARGE SCALE GENOMIC DNA]</scope>
    <source>
        <strain evidence="10 11">HSR-Est</strain>
    </source>
</reference>
<evidence type="ECO:0000259" key="9">
    <source>
        <dbReference type="Pfam" id="PF13231"/>
    </source>
</evidence>
<protein>
    <submittedName>
        <fullName evidence="10">Putative membrane-bound mannosyltransferase</fullName>
    </submittedName>
</protein>
<evidence type="ECO:0000256" key="4">
    <source>
        <dbReference type="ARBA" id="ARBA00022679"/>
    </source>
</evidence>
<evidence type="ECO:0000313" key="11">
    <source>
        <dbReference type="Proteomes" id="UP000663292"/>
    </source>
</evidence>
<evidence type="ECO:0000256" key="6">
    <source>
        <dbReference type="ARBA" id="ARBA00022989"/>
    </source>
</evidence>
<keyword evidence="4 10" id="KW-0808">Transferase</keyword>
<keyword evidence="2" id="KW-1003">Cell membrane</keyword>
<evidence type="ECO:0000256" key="1">
    <source>
        <dbReference type="ARBA" id="ARBA00004651"/>
    </source>
</evidence>
<gene>
    <name evidence="10" type="ORF">HSEST_1925</name>
</gene>
<feature type="transmembrane region" description="Helical" evidence="8">
    <location>
        <begin position="369"/>
        <end position="387"/>
    </location>
</feature>
<name>A0A897NSN5_9EURY</name>
<dbReference type="GO" id="GO:0016763">
    <property type="term" value="F:pentosyltransferase activity"/>
    <property type="evidence" value="ECO:0007669"/>
    <property type="project" value="TreeGrafter"/>
</dbReference>
<dbReference type="PANTHER" id="PTHR33908">
    <property type="entry name" value="MANNOSYLTRANSFERASE YKCB-RELATED"/>
    <property type="match status" value="1"/>
</dbReference>
<feature type="transmembrane region" description="Helical" evidence="8">
    <location>
        <begin position="326"/>
        <end position="349"/>
    </location>
</feature>
<dbReference type="RefSeq" id="WP_229120713.1">
    <property type="nucleotide sequence ID" value="NZ_CP064791.1"/>
</dbReference>